<evidence type="ECO:0000259" key="1">
    <source>
        <dbReference type="Pfam" id="PF00535"/>
    </source>
</evidence>
<evidence type="ECO:0000313" key="3">
    <source>
        <dbReference type="Proteomes" id="UP001235966"/>
    </source>
</evidence>
<dbReference type="Gene3D" id="3.90.550.10">
    <property type="entry name" value="Spore Coat Polysaccharide Biosynthesis Protein SpsA, Chain A"/>
    <property type="match status" value="1"/>
</dbReference>
<dbReference type="PANTHER" id="PTHR22916">
    <property type="entry name" value="GLYCOSYLTRANSFERASE"/>
    <property type="match status" value="1"/>
</dbReference>
<dbReference type="Gene3D" id="3.40.50.12580">
    <property type="match status" value="1"/>
</dbReference>
<proteinExistence type="predicted"/>
<dbReference type="Pfam" id="PF04464">
    <property type="entry name" value="Glyphos_transf"/>
    <property type="match status" value="1"/>
</dbReference>
<dbReference type="SUPFAM" id="SSF53756">
    <property type="entry name" value="UDP-Glycosyltransferase/glycogen phosphorylase"/>
    <property type="match status" value="1"/>
</dbReference>
<dbReference type="InterPro" id="IPR001173">
    <property type="entry name" value="Glyco_trans_2-like"/>
</dbReference>
<dbReference type="Pfam" id="PF00535">
    <property type="entry name" value="Glycos_transf_2"/>
    <property type="match status" value="1"/>
</dbReference>
<comment type="caution">
    <text evidence="2">The sequence shown here is derived from an EMBL/GenBank/DDBJ whole genome shotgun (WGS) entry which is preliminary data.</text>
</comment>
<dbReference type="EMBL" id="JAUSQW010000001">
    <property type="protein sequence ID" value="MDP9801718.1"/>
    <property type="molecule type" value="Genomic_DNA"/>
</dbReference>
<gene>
    <name evidence="2" type="ORF">J2S49_001794</name>
</gene>
<dbReference type="InterPro" id="IPR043148">
    <property type="entry name" value="TagF_C"/>
</dbReference>
<protein>
    <submittedName>
        <fullName evidence="2">Glycosyltransferase involved in cell wall biosynthesis/CDP-glycerol glycerophosphotransferase (TagB/SpsB family)</fullName>
    </submittedName>
</protein>
<evidence type="ECO:0000313" key="2">
    <source>
        <dbReference type="EMBL" id="MDP9801718.1"/>
    </source>
</evidence>
<dbReference type="Proteomes" id="UP001235966">
    <property type="component" value="Unassembled WGS sequence"/>
</dbReference>
<sequence length="903" mass="103556">MGATTQFDPLFTIVVPVYNTEKYVGETIDSIIRQAESMFERTEIILINDGSTDGSAEIAQSYVDRYPGKIHLFSKPNSGTSDSKNLGIEHARGQYVGFLDSDDLYGPNVLGEVAQFFAVHSDVDVVSIPMQFFDGRTGEHRLNNKFGPGTRVIDVLDDWKDVQLSAASCFVRRALLQQHNIRFDARIHLAEDAKFITQAIMVATKLGLVSSVAYLYRKRAEGSSAIDTFKADPASYTPVLRYAWEELFEQYSNSLGIIPKYVQNVAMHDMEWRLSDKQQFVLDREELDEYESVMRALLERIDVDVIMAQPFLRDIFKIYALSIKFGEDVVQHSERDGAAFYYRGREIWRFRIESVLMHVDYLDASDRTITLHGAYFGIQFPDIEFGILRNGSFIRFERASIPKWRQVSNNGRLVYEPWVFNQKFSAVVGDVYHPAVRLGDKIFRVRFVFEQMAKMPRFGGAHRVYGDIMLTNFTNRGLAVEAVTPARILKRELGFSRRIARPLLRRGKRALALLGYRWICQLVRPRLSKEIWLVSDRPYAAGDNGEAFFRYLATHTPDNVLPIFVIRKDSPDYPRMKQIGRVIDPQSPLFPLVHLMSAQVISSQADDVVVNAFRGMKQYMSDLYNFDFVFLQHGITKDDLSGWLNKSYKDIRVFVTSSPAEQASIANEEYGYTNGEVVLTGMPRFDRLENRPTKKIVFAPTWRQKIASAVDPATGQRPYAPGFKNTRYYQFIQELISDQRLNDALLRYGYEAELFLHPNHVMNSGDFKGGKAFVIQAGPHDYSQMFAQASLLITDYSSVAFDFAYLRKPVIYTQFDHDEFFSSHSYDEGYFSYENDGFGPVVYDVESTVDAILDSLDRGTQLSDFYRARISKFFAFDDRSNSERTLQAILQQARRRNKQTGNN</sequence>
<dbReference type="RefSeq" id="WP_278060005.1">
    <property type="nucleotide sequence ID" value="NZ_CP121247.1"/>
</dbReference>
<dbReference type="CDD" id="cd00761">
    <property type="entry name" value="Glyco_tranf_GTA_type"/>
    <property type="match status" value="1"/>
</dbReference>
<dbReference type="PANTHER" id="PTHR22916:SF3">
    <property type="entry name" value="UDP-GLCNAC:BETAGAL BETA-1,3-N-ACETYLGLUCOSAMINYLTRANSFERASE-LIKE PROTEIN 1"/>
    <property type="match status" value="1"/>
</dbReference>
<dbReference type="SUPFAM" id="SSF53448">
    <property type="entry name" value="Nucleotide-diphospho-sugar transferases"/>
    <property type="match status" value="1"/>
</dbReference>
<accession>A0ABT9NDE7</accession>
<dbReference type="InterPro" id="IPR029044">
    <property type="entry name" value="Nucleotide-diphossugar_trans"/>
</dbReference>
<dbReference type="InterPro" id="IPR007554">
    <property type="entry name" value="Glycerophosphate_synth"/>
</dbReference>
<reference evidence="2 3" key="1">
    <citation type="submission" date="2023-07" db="EMBL/GenBank/DDBJ databases">
        <title>Sequencing the genomes of 1000 actinobacteria strains.</title>
        <authorList>
            <person name="Klenk H.-P."/>
        </authorList>
    </citation>
    <scope>NUCLEOTIDE SEQUENCE [LARGE SCALE GENOMIC DNA]</scope>
    <source>
        <strain evidence="2 3">DSM 102162</strain>
    </source>
</reference>
<name>A0ABT9NDE7_9ACTO</name>
<organism evidence="2 3">
    <name type="scientific">Arcanobacterium wilhelmae</name>
    <dbReference type="NCBI Taxonomy" id="1803177"/>
    <lineage>
        <taxon>Bacteria</taxon>
        <taxon>Bacillati</taxon>
        <taxon>Actinomycetota</taxon>
        <taxon>Actinomycetes</taxon>
        <taxon>Actinomycetales</taxon>
        <taxon>Actinomycetaceae</taxon>
        <taxon>Arcanobacterium</taxon>
    </lineage>
</organism>
<keyword evidence="3" id="KW-1185">Reference proteome</keyword>
<feature type="domain" description="Glycosyltransferase 2-like" evidence="1">
    <location>
        <begin position="12"/>
        <end position="177"/>
    </location>
</feature>